<evidence type="ECO:0000313" key="1">
    <source>
        <dbReference type="EMBL" id="KAF7378559.1"/>
    </source>
</evidence>
<reference evidence="1" key="1">
    <citation type="journal article" date="2020" name="G3 (Bethesda)">
        <title>High-Quality Assemblies for Three Invasive Social Wasps from the &lt;i&gt;Vespula&lt;/i&gt; Genus.</title>
        <authorList>
            <person name="Harrop T.W.R."/>
            <person name="Guhlin J."/>
            <person name="McLaughlin G.M."/>
            <person name="Permina E."/>
            <person name="Stockwell P."/>
            <person name="Gilligan J."/>
            <person name="Le Lec M.F."/>
            <person name="Gruber M.A.M."/>
            <person name="Quinn O."/>
            <person name="Lovegrove M."/>
            <person name="Duncan E.J."/>
            <person name="Remnant E.J."/>
            <person name="Van Eeckhoven J."/>
            <person name="Graham B."/>
            <person name="Knapp R.A."/>
            <person name="Langford K.W."/>
            <person name="Kronenberg Z."/>
            <person name="Press M.O."/>
            <person name="Eacker S.M."/>
            <person name="Wilson-Rankin E.E."/>
            <person name="Purcell J."/>
            <person name="Lester P.J."/>
            <person name="Dearden P.K."/>
        </authorList>
    </citation>
    <scope>NUCLEOTIDE SEQUENCE</scope>
    <source>
        <strain evidence="1">Marl-1</strain>
    </source>
</reference>
<evidence type="ECO:0000313" key="2">
    <source>
        <dbReference type="Proteomes" id="UP000614350"/>
    </source>
</evidence>
<dbReference type="Proteomes" id="UP000614350">
    <property type="component" value="Unassembled WGS sequence"/>
</dbReference>
<dbReference type="AlphaFoldDB" id="A0A834MNV7"/>
<gene>
    <name evidence="1" type="ORF">HZH66_015346</name>
</gene>
<organism evidence="1 2">
    <name type="scientific">Vespula vulgaris</name>
    <name type="common">Yellow jacket</name>
    <name type="synonym">Wasp</name>
    <dbReference type="NCBI Taxonomy" id="7454"/>
    <lineage>
        <taxon>Eukaryota</taxon>
        <taxon>Metazoa</taxon>
        <taxon>Ecdysozoa</taxon>
        <taxon>Arthropoda</taxon>
        <taxon>Hexapoda</taxon>
        <taxon>Insecta</taxon>
        <taxon>Pterygota</taxon>
        <taxon>Neoptera</taxon>
        <taxon>Endopterygota</taxon>
        <taxon>Hymenoptera</taxon>
        <taxon>Apocrita</taxon>
        <taxon>Aculeata</taxon>
        <taxon>Vespoidea</taxon>
        <taxon>Vespidae</taxon>
        <taxon>Vespinae</taxon>
        <taxon>Vespula</taxon>
    </lineage>
</organism>
<dbReference type="EMBL" id="JACSEA010000025">
    <property type="protein sequence ID" value="KAF7378559.1"/>
    <property type="molecule type" value="Genomic_DNA"/>
</dbReference>
<sequence>MAQVSGKLSGSTIIRITYLPGSLPPAISISCQSEPKTYLPPGNVPSAVRNLFNTLQVTDGRFEEEEEEDEEEEVFGRSTLDLCVRPIRS</sequence>
<name>A0A834MNV7_VESVU</name>
<protein>
    <submittedName>
        <fullName evidence="1">Uncharacterized protein</fullName>
    </submittedName>
</protein>
<proteinExistence type="predicted"/>
<dbReference type="PROSITE" id="PS51257">
    <property type="entry name" value="PROKAR_LIPOPROTEIN"/>
    <property type="match status" value="1"/>
</dbReference>
<comment type="caution">
    <text evidence="1">The sequence shown here is derived from an EMBL/GenBank/DDBJ whole genome shotgun (WGS) entry which is preliminary data.</text>
</comment>
<keyword evidence="2" id="KW-1185">Reference proteome</keyword>
<accession>A0A834MNV7</accession>